<name>A0ABN2RCL5_9PSEU</name>
<accession>A0ABN2RCL5</accession>
<dbReference type="Pfam" id="PF19054">
    <property type="entry name" value="DUF5753"/>
    <property type="match status" value="1"/>
</dbReference>
<evidence type="ECO:0000313" key="4">
    <source>
        <dbReference type="Proteomes" id="UP001501116"/>
    </source>
</evidence>
<feature type="region of interest" description="Disordered" evidence="1">
    <location>
        <begin position="178"/>
        <end position="198"/>
    </location>
</feature>
<sequence length="198" mass="22386">MQESLATVITEYESNVVPGLLQTENYAETLMRWGGLLTPDNVELRVRARMARQGLFQRSTPPRCLFFLREHALRTVVGDSRLMHEQMLYLLLTGAHPRCAVRVVLDSTGPNTWNSFRVMEYDKYPSIVYAEGICGGTFLEVPSDVITHRTILGKLENAALDEEESRAWLTDLAAAYDHEEAAHSSPPRPDQAQQLLQQ</sequence>
<organism evidence="3 4">
    <name type="scientific">Amycolatopsis minnesotensis</name>
    <dbReference type="NCBI Taxonomy" id="337894"/>
    <lineage>
        <taxon>Bacteria</taxon>
        <taxon>Bacillati</taxon>
        <taxon>Actinomycetota</taxon>
        <taxon>Actinomycetes</taxon>
        <taxon>Pseudonocardiales</taxon>
        <taxon>Pseudonocardiaceae</taxon>
        <taxon>Amycolatopsis</taxon>
    </lineage>
</organism>
<protein>
    <recommendedName>
        <fullName evidence="2">DUF5753 domain-containing protein</fullName>
    </recommendedName>
</protein>
<dbReference type="EMBL" id="BAAANN010000017">
    <property type="protein sequence ID" value="GAA1966943.1"/>
    <property type="molecule type" value="Genomic_DNA"/>
</dbReference>
<keyword evidence="4" id="KW-1185">Reference proteome</keyword>
<proteinExistence type="predicted"/>
<evidence type="ECO:0000259" key="2">
    <source>
        <dbReference type="Pfam" id="PF19054"/>
    </source>
</evidence>
<gene>
    <name evidence="3" type="ORF">GCM10009754_44360</name>
</gene>
<feature type="domain" description="DUF5753" evidence="2">
    <location>
        <begin position="3"/>
        <end position="170"/>
    </location>
</feature>
<dbReference type="Proteomes" id="UP001501116">
    <property type="component" value="Unassembled WGS sequence"/>
</dbReference>
<dbReference type="InterPro" id="IPR043917">
    <property type="entry name" value="DUF5753"/>
</dbReference>
<evidence type="ECO:0000256" key="1">
    <source>
        <dbReference type="SAM" id="MobiDB-lite"/>
    </source>
</evidence>
<evidence type="ECO:0000313" key="3">
    <source>
        <dbReference type="EMBL" id="GAA1966943.1"/>
    </source>
</evidence>
<comment type="caution">
    <text evidence="3">The sequence shown here is derived from an EMBL/GenBank/DDBJ whole genome shotgun (WGS) entry which is preliminary data.</text>
</comment>
<reference evidence="3 4" key="1">
    <citation type="journal article" date="2019" name="Int. J. Syst. Evol. Microbiol.">
        <title>The Global Catalogue of Microorganisms (GCM) 10K type strain sequencing project: providing services to taxonomists for standard genome sequencing and annotation.</title>
        <authorList>
            <consortium name="The Broad Institute Genomics Platform"/>
            <consortium name="The Broad Institute Genome Sequencing Center for Infectious Disease"/>
            <person name="Wu L."/>
            <person name="Ma J."/>
        </authorList>
    </citation>
    <scope>NUCLEOTIDE SEQUENCE [LARGE SCALE GENOMIC DNA]</scope>
    <source>
        <strain evidence="3 4">JCM 14545</strain>
    </source>
</reference>